<organism evidence="2">
    <name type="scientific">Neobodo designis</name>
    <name type="common">Flagellated protozoan</name>
    <name type="synonym">Bodo designis</name>
    <dbReference type="NCBI Taxonomy" id="312471"/>
    <lineage>
        <taxon>Eukaryota</taxon>
        <taxon>Discoba</taxon>
        <taxon>Euglenozoa</taxon>
        <taxon>Kinetoplastea</taxon>
        <taxon>Metakinetoplastina</taxon>
        <taxon>Neobodonida</taxon>
        <taxon>Neobodo</taxon>
    </lineage>
</organism>
<sequence>MANNGDNNLPNVVENNPPAVVDPPLPLVFNREMLDLIKKTAERVDVLEDVVEEVQRLADDIPLLKTALRGLNRESKRNRSEEDALEPIKDGAKKGTFLRYLQKTLEEFFKQESFIEALTESNPPLAHGDEVLATRLETVQRNFRDQMRNIRSFARDYLTACAIVADESSEEEKEKARATIQDLLAPYTTAGPDRTCLRELLAIHLYAGVEEKPVALGVALAVLEGAQYKYVSDKDLDSLKPRDSLVSRAMERDRTHPKWCHSGLSDDDVAAHSYTSLTSFRLLCASKMPTATRPPTRERSPAASRAAASRPGPRGSAGRTNETRPPPERCLRCLQRGHVVGACLNAAHPDWNPRDRYGALNKNTAAGTLPP</sequence>
<accession>A0A7S1M6Y4</accession>
<evidence type="ECO:0000256" key="1">
    <source>
        <dbReference type="SAM" id="MobiDB-lite"/>
    </source>
</evidence>
<reference evidence="2" key="1">
    <citation type="submission" date="2021-01" db="EMBL/GenBank/DDBJ databases">
        <authorList>
            <person name="Corre E."/>
            <person name="Pelletier E."/>
            <person name="Niang G."/>
            <person name="Scheremetjew M."/>
            <person name="Finn R."/>
            <person name="Kale V."/>
            <person name="Holt S."/>
            <person name="Cochrane G."/>
            <person name="Meng A."/>
            <person name="Brown T."/>
            <person name="Cohen L."/>
        </authorList>
    </citation>
    <scope>NUCLEOTIDE SEQUENCE</scope>
    <source>
        <strain evidence="2">CCAP 1951/1</strain>
    </source>
</reference>
<feature type="region of interest" description="Disordered" evidence="1">
    <location>
        <begin position="352"/>
        <end position="371"/>
    </location>
</feature>
<protein>
    <submittedName>
        <fullName evidence="2">Uncharacterized protein</fullName>
    </submittedName>
</protein>
<feature type="compositionally biased region" description="Polar residues" evidence="1">
    <location>
        <begin position="361"/>
        <end position="371"/>
    </location>
</feature>
<feature type="region of interest" description="Disordered" evidence="1">
    <location>
        <begin position="290"/>
        <end position="329"/>
    </location>
</feature>
<feature type="compositionally biased region" description="Low complexity" evidence="1">
    <location>
        <begin position="301"/>
        <end position="320"/>
    </location>
</feature>
<evidence type="ECO:0000313" key="2">
    <source>
        <dbReference type="EMBL" id="CAD9123659.1"/>
    </source>
</evidence>
<dbReference type="AlphaFoldDB" id="A0A7S1M6Y4"/>
<proteinExistence type="predicted"/>
<gene>
    <name evidence="2" type="ORF">NDES1114_LOCUS18699</name>
</gene>
<name>A0A7S1M6Y4_NEODS</name>
<dbReference type="EMBL" id="HBGF01028226">
    <property type="protein sequence ID" value="CAD9123659.1"/>
    <property type="molecule type" value="Transcribed_RNA"/>
</dbReference>